<dbReference type="Proteomes" id="UP001283361">
    <property type="component" value="Unassembled WGS sequence"/>
</dbReference>
<dbReference type="EMBL" id="JAWDGP010007257">
    <property type="protein sequence ID" value="KAK3727119.1"/>
    <property type="molecule type" value="Genomic_DNA"/>
</dbReference>
<name>A0AAE0XZ40_9GAST</name>
<proteinExistence type="predicted"/>
<dbReference type="AlphaFoldDB" id="A0AAE0XZ40"/>
<gene>
    <name evidence="1" type="ORF">RRG08_048220</name>
</gene>
<reference evidence="1" key="1">
    <citation type="journal article" date="2023" name="G3 (Bethesda)">
        <title>A reference genome for the long-term kleptoplast-retaining sea slug Elysia crispata morphotype clarki.</title>
        <authorList>
            <person name="Eastman K.E."/>
            <person name="Pendleton A.L."/>
            <person name="Shaikh M.A."/>
            <person name="Suttiyut T."/>
            <person name="Ogas R."/>
            <person name="Tomko P."/>
            <person name="Gavelis G."/>
            <person name="Widhalm J.R."/>
            <person name="Wisecaver J.H."/>
        </authorList>
    </citation>
    <scope>NUCLEOTIDE SEQUENCE</scope>
    <source>
        <strain evidence="1">ECLA1</strain>
    </source>
</reference>
<evidence type="ECO:0000313" key="1">
    <source>
        <dbReference type="EMBL" id="KAK3727119.1"/>
    </source>
</evidence>
<comment type="caution">
    <text evidence="1">The sequence shown here is derived from an EMBL/GenBank/DDBJ whole genome shotgun (WGS) entry which is preliminary data.</text>
</comment>
<organism evidence="1 2">
    <name type="scientific">Elysia crispata</name>
    <name type="common">lettuce slug</name>
    <dbReference type="NCBI Taxonomy" id="231223"/>
    <lineage>
        <taxon>Eukaryota</taxon>
        <taxon>Metazoa</taxon>
        <taxon>Spiralia</taxon>
        <taxon>Lophotrochozoa</taxon>
        <taxon>Mollusca</taxon>
        <taxon>Gastropoda</taxon>
        <taxon>Heterobranchia</taxon>
        <taxon>Euthyneura</taxon>
        <taxon>Panpulmonata</taxon>
        <taxon>Sacoglossa</taxon>
        <taxon>Placobranchoidea</taxon>
        <taxon>Plakobranchidae</taxon>
        <taxon>Elysia</taxon>
    </lineage>
</organism>
<accession>A0AAE0XZ40</accession>
<sequence length="120" mass="13376">MPYTLQTFFLGFSEIRFSASTAAWCKRPRFDSQLPQPLGARGRDSILSFHSRLVQEAEIRFSASTAAWCKRPRFDSQLPRPLGARGETGPEVTVISTIIYVGPYRLTPATTALLLPLFGL</sequence>
<protein>
    <submittedName>
        <fullName evidence="1">Uncharacterized protein</fullName>
    </submittedName>
</protein>
<evidence type="ECO:0000313" key="2">
    <source>
        <dbReference type="Proteomes" id="UP001283361"/>
    </source>
</evidence>
<keyword evidence="2" id="KW-1185">Reference proteome</keyword>